<dbReference type="CDD" id="cd00033">
    <property type="entry name" value="CCP"/>
    <property type="match status" value="2"/>
</dbReference>
<comment type="caution">
    <text evidence="8">The sequence shown here is derived from an EMBL/GenBank/DDBJ whole genome shotgun (WGS) entry which is preliminary data.</text>
</comment>
<dbReference type="InterPro" id="IPR050350">
    <property type="entry name" value="Compl-Cell_Adhes-Reg"/>
</dbReference>
<organism evidence="8 9">
    <name type="scientific">Megalops atlanticus</name>
    <name type="common">Tarpon</name>
    <name type="synonym">Clupea gigantea</name>
    <dbReference type="NCBI Taxonomy" id="7932"/>
    <lineage>
        <taxon>Eukaryota</taxon>
        <taxon>Metazoa</taxon>
        <taxon>Chordata</taxon>
        <taxon>Craniata</taxon>
        <taxon>Vertebrata</taxon>
        <taxon>Euteleostomi</taxon>
        <taxon>Actinopterygii</taxon>
        <taxon>Neopterygii</taxon>
        <taxon>Teleostei</taxon>
        <taxon>Elopiformes</taxon>
        <taxon>Megalopidae</taxon>
        <taxon>Megalops</taxon>
    </lineage>
</organism>
<sequence length="323" mass="35893">MPCFGDSYWRLSPQLLLLFLLFPVGGKAQCAKPTLPPGVALSDQSLSSDSFPDGSTAKLVCSVGYVRAGGSTSITCEGGLWSTPKLICEKKSCGSPGEIPHGKFNTSEGVDFGDTVYAVCNEGYELVGPAYRQCFDFGWNNRVPECEAVRCEGPPEIPNGRILNPPEAGITLYGDVIEYACNKGYTPSGPLQVSCSAEKTYMPSPPNCAAVSCPVPNIPNSYRKEGPPPPYKPKNYVIYACEMQKNCSTHKKYDYRYRYHYHYHYHYHHHYHRKGCSYRATTSNWTLTLHIRYWDTCLIDSLCSCVLPDEEEEAGTKAAPRRC</sequence>
<dbReference type="EMBL" id="JAFDVH010000005">
    <property type="protein sequence ID" value="KAG7478464.1"/>
    <property type="molecule type" value="Genomic_DNA"/>
</dbReference>
<evidence type="ECO:0000313" key="9">
    <source>
        <dbReference type="Proteomes" id="UP001046870"/>
    </source>
</evidence>
<keyword evidence="2" id="KW-0677">Repeat</keyword>
<feature type="domain" description="Sushi" evidence="7">
    <location>
        <begin position="91"/>
        <end position="148"/>
    </location>
</feature>
<evidence type="ECO:0000256" key="6">
    <source>
        <dbReference type="SAM" id="SignalP"/>
    </source>
</evidence>
<dbReference type="PANTHER" id="PTHR19325:SF569">
    <property type="entry name" value="COMPLEMENT COMPONENT 4 BINDING PROTEIN, SECRETORY-RELATED"/>
    <property type="match status" value="1"/>
</dbReference>
<dbReference type="Pfam" id="PF00084">
    <property type="entry name" value="Sushi"/>
    <property type="match status" value="3"/>
</dbReference>
<dbReference type="SUPFAM" id="SSF57535">
    <property type="entry name" value="Complement control module/SCR domain"/>
    <property type="match status" value="3"/>
</dbReference>
<feature type="domain" description="Sushi" evidence="7">
    <location>
        <begin position="28"/>
        <end position="90"/>
    </location>
</feature>
<feature type="signal peptide" evidence="6">
    <location>
        <begin position="1"/>
        <end position="28"/>
    </location>
</feature>
<reference evidence="8" key="1">
    <citation type="submission" date="2021-01" db="EMBL/GenBank/DDBJ databases">
        <authorList>
            <person name="Zahm M."/>
            <person name="Roques C."/>
            <person name="Cabau C."/>
            <person name="Klopp C."/>
            <person name="Donnadieu C."/>
            <person name="Jouanno E."/>
            <person name="Lampietro C."/>
            <person name="Louis A."/>
            <person name="Herpin A."/>
            <person name="Echchiki A."/>
            <person name="Berthelot C."/>
            <person name="Parey E."/>
            <person name="Roest-Crollius H."/>
            <person name="Braasch I."/>
            <person name="Postlethwait J."/>
            <person name="Bobe J."/>
            <person name="Montfort J."/>
            <person name="Bouchez O."/>
            <person name="Begum T."/>
            <person name="Mejri S."/>
            <person name="Adams A."/>
            <person name="Chen W.-J."/>
            <person name="Guiguen Y."/>
        </authorList>
    </citation>
    <scope>NUCLEOTIDE SEQUENCE</scope>
    <source>
        <strain evidence="8">YG-15Mar2019-1</strain>
        <tissue evidence="8">Brain</tissue>
    </source>
</reference>
<evidence type="ECO:0000256" key="5">
    <source>
        <dbReference type="PROSITE-ProRule" id="PRU00302"/>
    </source>
</evidence>
<feature type="chain" id="PRO_5039324375" description="Sushi domain-containing protein" evidence="6">
    <location>
        <begin position="29"/>
        <end position="323"/>
    </location>
</feature>
<feature type="disulfide bond" evidence="5">
    <location>
        <begin position="61"/>
        <end position="88"/>
    </location>
</feature>
<evidence type="ECO:0000256" key="1">
    <source>
        <dbReference type="ARBA" id="ARBA00022659"/>
    </source>
</evidence>
<evidence type="ECO:0000256" key="2">
    <source>
        <dbReference type="ARBA" id="ARBA00022737"/>
    </source>
</evidence>
<name>A0A9D3T9Q7_MEGAT</name>
<keyword evidence="1 5" id="KW-0768">Sushi</keyword>
<keyword evidence="6" id="KW-0732">Signal</keyword>
<evidence type="ECO:0000256" key="4">
    <source>
        <dbReference type="ARBA" id="ARBA00023180"/>
    </source>
</evidence>
<comment type="caution">
    <text evidence="5">Lacks conserved residue(s) required for the propagation of feature annotation.</text>
</comment>
<evidence type="ECO:0000256" key="3">
    <source>
        <dbReference type="ARBA" id="ARBA00023157"/>
    </source>
</evidence>
<dbReference type="PANTHER" id="PTHR19325">
    <property type="entry name" value="COMPLEMENT COMPONENT-RELATED SUSHI DOMAIN-CONTAINING"/>
    <property type="match status" value="1"/>
</dbReference>
<gene>
    <name evidence="8" type="ORF">MATL_G00080900</name>
</gene>
<dbReference type="PROSITE" id="PS50923">
    <property type="entry name" value="SUSHI"/>
    <property type="match status" value="3"/>
</dbReference>
<dbReference type="Gene3D" id="2.10.70.10">
    <property type="entry name" value="Complement Module, domain 1"/>
    <property type="match status" value="3"/>
</dbReference>
<protein>
    <recommendedName>
        <fullName evidence="7">Sushi domain-containing protein</fullName>
    </recommendedName>
</protein>
<proteinExistence type="predicted"/>
<feature type="domain" description="Sushi" evidence="7">
    <location>
        <begin position="149"/>
        <end position="210"/>
    </location>
</feature>
<dbReference type="AlphaFoldDB" id="A0A9D3T9Q7"/>
<evidence type="ECO:0000313" key="8">
    <source>
        <dbReference type="EMBL" id="KAG7478464.1"/>
    </source>
</evidence>
<dbReference type="InterPro" id="IPR035976">
    <property type="entry name" value="Sushi/SCR/CCP_sf"/>
</dbReference>
<dbReference type="InterPro" id="IPR000436">
    <property type="entry name" value="Sushi_SCR_CCP_dom"/>
</dbReference>
<accession>A0A9D3T9Q7</accession>
<feature type="disulfide bond" evidence="5">
    <location>
        <begin position="181"/>
        <end position="208"/>
    </location>
</feature>
<evidence type="ECO:0000259" key="7">
    <source>
        <dbReference type="PROSITE" id="PS50923"/>
    </source>
</evidence>
<dbReference type="Proteomes" id="UP001046870">
    <property type="component" value="Chromosome 5"/>
</dbReference>
<keyword evidence="4" id="KW-0325">Glycoprotein</keyword>
<dbReference type="OrthoDB" id="6480633at2759"/>
<dbReference type="SMART" id="SM00032">
    <property type="entry name" value="CCP"/>
    <property type="match status" value="3"/>
</dbReference>
<keyword evidence="9" id="KW-1185">Reference proteome</keyword>
<keyword evidence="3 5" id="KW-1015">Disulfide bond</keyword>